<name>A0ABT0E809_9GAMM</name>
<comment type="function">
    <text evidence="6">Catalyzes the reversible reaction in which hydroxymethyl group from 5,10-methylenetetrahydrofolate is transferred onto alpha-ketoisovalerate to form ketopantoate.</text>
</comment>
<keyword evidence="6" id="KW-0460">Magnesium</keyword>
<comment type="pathway">
    <text evidence="6">Cofactor biosynthesis; (R)-pantothenate biosynthesis; (R)-pantoate from 3-methyl-2-oxobutanoate: step 1/2.</text>
</comment>
<keyword evidence="6" id="KW-0963">Cytoplasm</keyword>
<dbReference type="PANTHER" id="PTHR20881">
    <property type="entry name" value="3-METHYL-2-OXOBUTANOATE HYDROXYMETHYLTRANSFERASE"/>
    <property type="match status" value="1"/>
</dbReference>
<dbReference type="EC" id="2.1.2.11" evidence="6"/>
<keyword evidence="3 6" id="KW-0566">Pantothenate biosynthesis</keyword>
<keyword evidence="5 6" id="KW-0479">Metal-binding</keyword>
<gene>
    <name evidence="6 7" type="primary">panB</name>
    <name evidence="7" type="ORF">MU846_09620</name>
</gene>
<feature type="binding site" evidence="6">
    <location>
        <position position="113"/>
    </location>
    <ligand>
        <name>Mg(2+)</name>
        <dbReference type="ChEBI" id="CHEBI:18420"/>
    </ligand>
</feature>
<protein>
    <recommendedName>
        <fullName evidence="6">3-methyl-2-oxobutanoate hydroxymethyltransferase</fullName>
        <ecNumber evidence="6">2.1.2.11</ecNumber>
    </recommendedName>
    <alternativeName>
        <fullName evidence="6">Ketopantoate hydroxymethyltransferase</fullName>
        <shortName evidence="6">KPHMT</shortName>
    </alternativeName>
</protein>
<keyword evidence="4 6" id="KW-0808">Transferase</keyword>
<evidence type="ECO:0000256" key="4">
    <source>
        <dbReference type="ARBA" id="ARBA00022679"/>
    </source>
</evidence>
<evidence type="ECO:0000256" key="3">
    <source>
        <dbReference type="ARBA" id="ARBA00022655"/>
    </source>
</evidence>
<dbReference type="InterPro" id="IPR015813">
    <property type="entry name" value="Pyrv/PenolPyrv_kinase-like_dom"/>
</dbReference>
<evidence type="ECO:0000256" key="2">
    <source>
        <dbReference type="ARBA" id="ARBA00011424"/>
    </source>
</evidence>
<dbReference type="InterPro" id="IPR040442">
    <property type="entry name" value="Pyrv_kinase-like_dom_sf"/>
</dbReference>
<feature type="binding site" evidence="6">
    <location>
        <position position="83"/>
    </location>
    <ligand>
        <name>3-methyl-2-oxobutanoate</name>
        <dbReference type="ChEBI" id="CHEBI:11851"/>
    </ligand>
</feature>
<sequence>MSVTVRTLQQCKNEGRKFSVLTAYDATFAHQISSAGVDAILVGDSLGMVVQGHDSTLPVTVDDIVYHTACVARGNQGALIIADVPFLAAATLDRALDCSLKLMQAGANVVKIEGAGWLADTVQVLKRNGVPTCVHMGLTPQSVNAFGGYRVQGREQSQADQMIADAQALEAAGADMLLLECVPREVSKQLTAAVGIPVIGIGAAPECDGQVLVIQDVLGITAGKTARFVKNFMAAANGDIAAAIKAYDSAVKDGSFPAAEHCF</sequence>
<organism evidence="7 8">
    <name type="scientific">Alcanivorax quisquiliarum</name>
    <dbReference type="NCBI Taxonomy" id="2933565"/>
    <lineage>
        <taxon>Bacteria</taxon>
        <taxon>Pseudomonadati</taxon>
        <taxon>Pseudomonadota</taxon>
        <taxon>Gammaproteobacteria</taxon>
        <taxon>Oceanospirillales</taxon>
        <taxon>Alcanivoracaceae</taxon>
        <taxon>Alcanivorax</taxon>
    </lineage>
</organism>
<evidence type="ECO:0000313" key="8">
    <source>
        <dbReference type="Proteomes" id="UP001165524"/>
    </source>
</evidence>
<evidence type="ECO:0000256" key="5">
    <source>
        <dbReference type="ARBA" id="ARBA00022723"/>
    </source>
</evidence>
<evidence type="ECO:0000313" key="7">
    <source>
        <dbReference type="EMBL" id="MCK0537969.1"/>
    </source>
</evidence>
<evidence type="ECO:0000256" key="6">
    <source>
        <dbReference type="HAMAP-Rule" id="MF_00156"/>
    </source>
</evidence>
<dbReference type="Proteomes" id="UP001165524">
    <property type="component" value="Unassembled WGS sequence"/>
</dbReference>
<dbReference type="NCBIfam" id="NF001452">
    <property type="entry name" value="PRK00311.1"/>
    <property type="match status" value="1"/>
</dbReference>
<dbReference type="PANTHER" id="PTHR20881:SF0">
    <property type="entry name" value="3-METHYL-2-OXOBUTANOATE HYDROXYMETHYLTRANSFERASE"/>
    <property type="match status" value="1"/>
</dbReference>
<dbReference type="InterPro" id="IPR003700">
    <property type="entry name" value="Pantoate_hydroxy_MeTrfase"/>
</dbReference>
<dbReference type="PIRSF" id="PIRSF000388">
    <property type="entry name" value="Pantoate_hydroxy_MeTrfase"/>
    <property type="match status" value="1"/>
</dbReference>
<accession>A0ABT0E809</accession>
<feature type="binding site" evidence="6">
    <location>
        <position position="44"/>
    </location>
    <ligand>
        <name>Mg(2+)</name>
        <dbReference type="ChEBI" id="CHEBI:18420"/>
    </ligand>
</feature>
<comment type="cofactor">
    <cofactor evidence="6">
        <name>Mg(2+)</name>
        <dbReference type="ChEBI" id="CHEBI:18420"/>
    </cofactor>
    <text evidence="6">Binds 1 Mg(2+) ion per subunit.</text>
</comment>
<dbReference type="CDD" id="cd06557">
    <property type="entry name" value="KPHMT-like"/>
    <property type="match status" value="1"/>
</dbReference>
<feature type="binding site" evidence="6">
    <location>
        <position position="111"/>
    </location>
    <ligand>
        <name>3-methyl-2-oxobutanoate</name>
        <dbReference type="ChEBI" id="CHEBI:11851"/>
    </ligand>
</feature>
<dbReference type="Gene3D" id="3.20.20.60">
    <property type="entry name" value="Phosphoenolpyruvate-binding domains"/>
    <property type="match status" value="1"/>
</dbReference>
<comment type="caution">
    <text evidence="7">The sequence shown here is derived from an EMBL/GenBank/DDBJ whole genome shotgun (WGS) entry which is preliminary data.</text>
</comment>
<dbReference type="RefSeq" id="WP_246952122.1">
    <property type="nucleotide sequence ID" value="NZ_JALKII010000006.1"/>
</dbReference>
<dbReference type="GO" id="GO:0003864">
    <property type="term" value="F:3-methyl-2-oxobutanoate hydroxymethyltransferase activity"/>
    <property type="evidence" value="ECO:0007669"/>
    <property type="project" value="UniProtKB-EC"/>
</dbReference>
<proteinExistence type="inferred from homology"/>
<keyword evidence="8" id="KW-1185">Reference proteome</keyword>
<dbReference type="HAMAP" id="MF_00156">
    <property type="entry name" value="PanB"/>
    <property type="match status" value="1"/>
</dbReference>
<comment type="subunit">
    <text evidence="2 6">Homodecamer; pentamer of dimers.</text>
</comment>
<feature type="active site" description="Proton acceptor" evidence="6">
    <location>
        <position position="180"/>
    </location>
</feature>
<feature type="binding site" evidence="6">
    <location>
        <position position="83"/>
    </location>
    <ligand>
        <name>Mg(2+)</name>
        <dbReference type="ChEBI" id="CHEBI:18420"/>
    </ligand>
</feature>
<dbReference type="NCBIfam" id="TIGR00222">
    <property type="entry name" value="panB"/>
    <property type="match status" value="1"/>
</dbReference>
<evidence type="ECO:0000256" key="1">
    <source>
        <dbReference type="ARBA" id="ARBA00008676"/>
    </source>
</evidence>
<comment type="similarity">
    <text evidence="1 6">Belongs to the PanB family.</text>
</comment>
<reference evidence="7" key="1">
    <citation type="submission" date="2022-04" db="EMBL/GenBank/DDBJ databases">
        <title>Alcanivorax sp. CY1518 draft genome sequence.</title>
        <authorList>
            <person name="Zhao G."/>
            <person name="An M."/>
        </authorList>
    </citation>
    <scope>NUCLEOTIDE SEQUENCE</scope>
    <source>
        <strain evidence="7">CY1518</strain>
    </source>
</reference>
<comment type="subcellular location">
    <subcellularLocation>
        <location evidence="6">Cytoplasm</location>
    </subcellularLocation>
</comment>
<dbReference type="EMBL" id="JALKII010000006">
    <property type="protein sequence ID" value="MCK0537969.1"/>
    <property type="molecule type" value="Genomic_DNA"/>
</dbReference>
<dbReference type="SUPFAM" id="SSF51621">
    <property type="entry name" value="Phosphoenolpyruvate/pyruvate domain"/>
    <property type="match status" value="1"/>
</dbReference>
<comment type="catalytic activity">
    <reaction evidence="6">
        <text>(6R)-5,10-methylene-5,6,7,8-tetrahydrofolate + 3-methyl-2-oxobutanoate + H2O = 2-dehydropantoate + (6S)-5,6,7,8-tetrahydrofolate</text>
        <dbReference type="Rhea" id="RHEA:11824"/>
        <dbReference type="ChEBI" id="CHEBI:11561"/>
        <dbReference type="ChEBI" id="CHEBI:11851"/>
        <dbReference type="ChEBI" id="CHEBI:15377"/>
        <dbReference type="ChEBI" id="CHEBI:15636"/>
        <dbReference type="ChEBI" id="CHEBI:57453"/>
        <dbReference type="EC" id="2.1.2.11"/>
    </reaction>
</comment>
<feature type="binding site" evidence="6">
    <location>
        <begin position="44"/>
        <end position="45"/>
    </location>
    <ligand>
        <name>3-methyl-2-oxobutanoate</name>
        <dbReference type="ChEBI" id="CHEBI:11851"/>
    </ligand>
</feature>
<dbReference type="Pfam" id="PF02548">
    <property type="entry name" value="Pantoate_transf"/>
    <property type="match status" value="1"/>
</dbReference>